<name>A0ACB8X4J8_9TELE</name>
<reference evidence="1" key="1">
    <citation type="submission" date="2022-04" db="EMBL/GenBank/DDBJ databases">
        <title>Jade perch genome.</title>
        <authorList>
            <person name="Chao B."/>
        </authorList>
    </citation>
    <scope>NUCLEOTIDE SEQUENCE</scope>
    <source>
        <strain evidence="1">CB-2022</strain>
    </source>
</reference>
<keyword evidence="2" id="KW-1185">Reference proteome</keyword>
<dbReference type="EMBL" id="CM041533">
    <property type="protein sequence ID" value="KAI3374679.1"/>
    <property type="molecule type" value="Genomic_DNA"/>
</dbReference>
<proteinExistence type="predicted"/>
<evidence type="ECO:0000313" key="2">
    <source>
        <dbReference type="Proteomes" id="UP000831701"/>
    </source>
</evidence>
<sequence>MPPGRLPREVFQACPTGRRPWGRPRTRWRDYVSRLAWERLGVPPEELEEVSGVREGLGISAQTAASATRSRIKRMKMDGWMDVESRARRRPRNMASCASFQSKLTSIMETLAKAAVLEIGKLWEDGFTLVQVELRRRESEIEVLNRKLMLMEKERFTARSSNASSSSSSSSSCKREQQSKMLPPTGDGKTSGPIIDSVQTLSSDQSVREKVDTSANHRSPPPLQTEEKHCEQLKSNNCESDGRDDDDEEDLIVKLEDEDDVQIVEQIVDSDHGVSDGAGHHEMDLNLQPVEVMEEQESQQWSSVSVGDSDTADDSDCFFEPKQLSQNLDSEILLIQNALDIFDNSAETAYSDRLMRDNGQGASSKPRAPVTFSHAQPSQPLEAIPHPERGVSIRFLSEKQAQTKNMSAFNPDSRFFLLNDPELHKTIASRRIKEKWFICPFCGKSFDRVSHLEIHQRIHTGEKPYTCDTCGKSFSQRSNLRTHQRTHKEALTQNAV</sequence>
<gene>
    <name evidence="1" type="ORF">L3Q82_021251</name>
</gene>
<protein>
    <submittedName>
        <fullName evidence="1">Uncharacterized protein</fullName>
    </submittedName>
</protein>
<dbReference type="Proteomes" id="UP000831701">
    <property type="component" value="Chromosome 3"/>
</dbReference>
<organism evidence="1 2">
    <name type="scientific">Scortum barcoo</name>
    <name type="common">barcoo grunter</name>
    <dbReference type="NCBI Taxonomy" id="214431"/>
    <lineage>
        <taxon>Eukaryota</taxon>
        <taxon>Metazoa</taxon>
        <taxon>Chordata</taxon>
        <taxon>Craniata</taxon>
        <taxon>Vertebrata</taxon>
        <taxon>Euteleostomi</taxon>
        <taxon>Actinopterygii</taxon>
        <taxon>Neopterygii</taxon>
        <taxon>Teleostei</taxon>
        <taxon>Neoteleostei</taxon>
        <taxon>Acanthomorphata</taxon>
        <taxon>Eupercaria</taxon>
        <taxon>Centrarchiformes</taxon>
        <taxon>Terapontoidei</taxon>
        <taxon>Terapontidae</taxon>
        <taxon>Scortum</taxon>
    </lineage>
</organism>
<comment type="caution">
    <text evidence="1">The sequence shown here is derived from an EMBL/GenBank/DDBJ whole genome shotgun (WGS) entry which is preliminary data.</text>
</comment>
<accession>A0ACB8X4J8</accession>
<evidence type="ECO:0000313" key="1">
    <source>
        <dbReference type="EMBL" id="KAI3374679.1"/>
    </source>
</evidence>